<evidence type="ECO:0000259" key="2">
    <source>
        <dbReference type="Pfam" id="PF00975"/>
    </source>
</evidence>
<dbReference type="Gene3D" id="3.40.50.1820">
    <property type="entry name" value="alpha/beta hydrolase"/>
    <property type="match status" value="1"/>
</dbReference>
<evidence type="ECO:0000313" key="3">
    <source>
        <dbReference type="EMBL" id="OCQ21030.1"/>
    </source>
</evidence>
<dbReference type="RefSeq" id="WP_065791212.1">
    <property type="nucleotide sequence ID" value="NZ_MAUJ01000004.1"/>
</dbReference>
<protein>
    <recommendedName>
        <fullName evidence="2">Thioesterase domain-containing protein</fullName>
    </recommendedName>
</protein>
<comment type="caution">
    <text evidence="3">The sequence shown here is derived from an EMBL/GenBank/DDBJ whole genome shotgun (WGS) entry which is preliminary data.</text>
</comment>
<dbReference type="InterPro" id="IPR029058">
    <property type="entry name" value="AB_hydrolase_fold"/>
</dbReference>
<dbReference type="Pfam" id="PF00975">
    <property type="entry name" value="Thioesterase"/>
    <property type="match status" value="1"/>
</dbReference>
<accession>A0A1C0TQE4</accession>
<dbReference type="PANTHER" id="PTHR11487:SF0">
    <property type="entry name" value="S-ACYL FATTY ACID SYNTHASE THIOESTERASE, MEDIUM CHAIN"/>
    <property type="match status" value="1"/>
</dbReference>
<dbReference type="EMBL" id="MAUJ01000004">
    <property type="protein sequence ID" value="OCQ21030.1"/>
    <property type="molecule type" value="Genomic_DNA"/>
</dbReference>
<proteinExistence type="inferred from homology"/>
<dbReference type="PANTHER" id="PTHR11487">
    <property type="entry name" value="THIOESTERASE"/>
    <property type="match status" value="1"/>
</dbReference>
<dbReference type="InterPro" id="IPR001031">
    <property type="entry name" value="Thioesterase"/>
</dbReference>
<feature type="domain" description="Thioesterase" evidence="2">
    <location>
        <begin position="19"/>
        <end position="241"/>
    </location>
</feature>
<dbReference type="GO" id="GO:0008610">
    <property type="term" value="P:lipid biosynthetic process"/>
    <property type="evidence" value="ECO:0007669"/>
    <property type="project" value="TreeGrafter"/>
</dbReference>
<reference evidence="4" key="1">
    <citation type="submission" date="2016-07" db="EMBL/GenBank/DDBJ databases">
        <authorList>
            <person name="Florea S."/>
            <person name="Webb J.S."/>
            <person name="Jaromczyk J."/>
            <person name="Schardl C.L."/>
        </authorList>
    </citation>
    <scope>NUCLEOTIDE SEQUENCE [LARGE SCALE GENOMIC DNA]</scope>
    <source>
        <strain evidence="4">IPB1</strain>
    </source>
</reference>
<dbReference type="AlphaFoldDB" id="A0A1C0TQE4"/>
<evidence type="ECO:0000313" key="4">
    <source>
        <dbReference type="Proteomes" id="UP000093366"/>
    </source>
</evidence>
<gene>
    <name evidence="3" type="ORF">A7985_14700</name>
</gene>
<evidence type="ECO:0000256" key="1">
    <source>
        <dbReference type="ARBA" id="ARBA00007169"/>
    </source>
</evidence>
<comment type="similarity">
    <text evidence="1">Belongs to the thioesterase family.</text>
</comment>
<dbReference type="Proteomes" id="UP000093366">
    <property type="component" value="Unassembled WGS sequence"/>
</dbReference>
<organism evidence="3 4">
    <name type="scientific">Pseudoalteromonas luteoviolacea</name>
    <dbReference type="NCBI Taxonomy" id="43657"/>
    <lineage>
        <taxon>Bacteria</taxon>
        <taxon>Pseudomonadati</taxon>
        <taxon>Pseudomonadota</taxon>
        <taxon>Gammaproteobacteria</taxon>
        <taxon>Alteromonadales</taxon>
        <taxon>Pseudoalteromonadaceae</taxon>
        <taxon>Pseudoalteromonas</taxon>
    </lineage>
</organism>
<dbReference type="OrthoDB" id="8480037at2"/>
<sequence length="256" mass="28951">MPESNWFVKPKVQHGAAVKLFCFPFAGGGTSTYANWAEKLSDDIQVVAVQPPGRSNRFFEPAFDSMGALIDDLLPRFIEQIDGQYMIFGHSLGSRVAYELITRLKKRGVQLPEHFFASGSRAAHLPCHDHEYHEMKDEAFIKKLEELNGTPKEVLENKELVNMILPTLRADFKIADSYRAEMKKLPCSATIYSGRLDSSISMENLKAWRELFAEINAVKIFPGDHFFINSSEDMVLDHLTKVIETVGTKARFVAHV</sequence>
<name>A0A1C0TQE4_9GAMM</name>
<dbReference type="SUPFAM" id="SSF53474">
    <property type="entry name" value="alpha/beta-Hydrolases"/>
    <property type="match status" value="1"/>
</dbReference>
<dbReference type="InterPro" id="IPR012223">
    <property type="entry name" value="TEII"/>
</dbReference>